<dbReference type="PANTHER" id="PTHR16943">
    <property type="entry name" value="2-METHYLCITRATE DEHYDRATASE-RELATED"/>
    <property type="match status" value="1"/>
</dbReference>
<feature type="domain" description="MmgE/PrpD C-terminal" evidence="5">
    <location>
        <begin position="343"/>
        <end position="495"/>
    </location>
</feature>
<dbReference type="InterPro" id="IPR042188">
    <property type="entry name" value="MmgE/PrpD_sf_2"/>
</dbReference>
<dbReference type="EMBL" id="PYAL01000008">
    <property type="protein sequence ID" value="RXN84481.1"/>
    <property type="molecule type" value="Genomic_DNA"/>
</dbReference>
<dbReference type="PANTHER" id="PTHR16943:SF8">
    <property type="entry name" value="2-METHYLCITRATE DEHYDRATASE"/>
    <property type="match status" value="1"/>
</dbReference>
<evidence type="ECO:0008006" key="8">
    <source>
        <dbReference type="Google" id="ProtNLM"/>
    </source>
</evidence>
<evidence type="ECO:0000259" key="5">
    <source>
        <dbReference type="Pfam" id="PF19305"/>
    </source>
</evidence>
<reference evidence="6 7" key="1">
    <citation type="journal article" date="2017" name="Int. J. Syst. Evol. Microbiol.">
        <title>Achromobacter aloeverae sp. nov., isolated from the root of Aloe vera (L.) Burm.f.</title>
        <authorList>
            <person name="Kuncharoen N."/>
            <person name="Muramatsu Y."/>
            <person name="Shibata C."/>
            <person name="Kamakura Y."/>
            <person name="Nakagawa Y."/>
            <person name="Tanasupawat S."/>
        </authorList>
    </citation>
    <scope>NUCLEOTIDE SEQUENCE [LARGE SCALE GENOMIC DNA]</scope>
    <source>
        <strain evidence="6 7">AVA-1</strain>
    </source>
</reference>
<feature type="chain" id="PRO_5020768664" description="2-methylcitrate dehydratase" evidence="3">
    <location>
        <begin position="40"/>
        <end position="519"/>
    </location>
</feature>
<evidence type="ECO:0000256" key="1">
    <source>
        <dbReference type="ARBA" id="ARBA00006174"/>
    </source>
</evidence>
<dbReference type="Gene3D" id="1.10.4100.10">
    <property type="entry name" value="2-methylcitrate dehydratase PrpD"/>
    <property type="match status" value="1"/>
</dbReference>
<protein>
    <recommendedName>
        <fullName evidence="8">2-methylcitrate dehydratase</fullName>
    </recommendedName>
</protein>
<dbReference type="AlphaFoldDB" id="A0A4Q1HE86"/>
<evidence type="ECO:0000259" key="4">
    <source>
        <dbReference type="Pfam" id="PF03972"/>
    </source>
</evidence>
<dbReference type="Pfam" id="PF03972">
    <property type="entry name" value="MmgE_PrpD_N"/>
    <property type="match status" value="1"/>
</dbReference>
<dbReference type="Gene3D" id="3.30.1330.120">
    <property type="entry name" value="2-methylcitrate dehydratase PrpD"/>
    <property type="match status" value="1"/>
</dbReference>
<proteinExistence type="inferred from homology"/>
<dbReference type="InterPro" id="IPR045337">
    <property type="entry name" value="MmgE_PrpD_C"/>
</dbReference>
<sequence>MQAPAPDNHTADIARRHFLQAGMLAGAAPALLAAAPALAADTAAGATDAQVAPGKAAESRDNREKPAAQDTKGGQTVTLAAYGAGVRYAQIPPEVLQRAKDCMTDAVATIIYGAELPWSKMIIAYARQNGSGGKSQILGSGTRPVHPQMAALAQGAMAHAFELDNLTKPDSGAHPGAALFSSGLAMAQDRGQGGQALLAAFVAGAEVMLRIGYATKHTNEERGFHAPGTTGPFGGAVTVGHLLGFDQARMVNALGIAGSCAGGLLAFAHAGNGAMVKRLNVGRGAEGGVVAADLAAQGFTGPSTVLEGEGGFLRAFCPDYDLAELTRGLGATYETMNIMIKRYACHITAHTPVEAMLDLRKAHGFKAEDIDGITVAGSPRMTTVNNIPKPADALLAQFSIPFCVALSMYRNPVDPRSFDDKVAQDAAILALAQRVNMQLAPGQKNNDLASTVTVKLKDGRSFSSHVTAFTGTPERPLDRAGLREKFMLLTRSHPEAAMAKLFDRIQGLEKEKNLDWLRV</sequence>
<dbReference type="PROSITE" id="PS51318">
    <property type="entry name" value="TAT"/>
    <property type="match status" value="1"/>
</dbReference>
<comment type="similarity">
    <text evidence="1">Belongs to the PrpD family.</text>
</comment>
<dbReference type="InterPro" id="IPR045336">
    <property type="entry name" value="MmgE_PrpD_N"/>
</dbReference>
<keyword evidence="3" id="KW-0732">Signal</keyword>
<comment type="caution">
    <text evidence="6">The sequence shown here is derived from an EMBL/GenBank/DDBJ whole genome shotgun (WGS) entry which is preliminary data.</text>
</comment>
<dbReference type="RefSeq" id="WP_129153292.1">
    <property type="nucleotide sequence ID" value="NZ_JBHSDO010000018.1"/>
</dbReference>
<feature type="domain" description="MmgE/PrpD N-terminal" evidence="4">
    <location>
        <begin position="78"/>
        <end position="322"/>
    </location>
</feature>
<dbReference type="InterPro" id="IPR006311">
    <property type="entry name" value="TAT_signal"/>
</dbReference>
<gene>
    <name evidence="6" type="ORF">C7R54_24165</name>
</gene>
<evidence type="ECO:0000256" key="2">
    <source>
        <dbReference type="SAM" id="MobiDB-lite"/>
    </source>
</evidence>
<dbReference type="Proteomes" id="UP000290849">
    <property type="component" value="Unassembled WGS sequence"/>
</dbReference>
<keyword evidence="7" id="KW-1185">Reference proteome</keyword>
<dbReference type="OrthoDB" id="9797528at2"/>
<feature type="region of interest" description="Disordered" evidence="2">
    <location>
        <begin position="50"/>
        <end position="74"/>
    </location>
</feature>
<evidence type="ECO:0000256" key="3">
    <source>
        <dbReference type="SAM" id="SignalP"/>
    </source>
</evidence>
<evidence type="ECO:0000313" key="6">
    <source>
        <dbReference type="EMBL" id="RXN84481.1"/>
    </source>
</evidence>
<feature type="compositionally biased region" description="Basic and acidic residues" evidence="2">
    <location>
        <begin position="57"/>
        <end position="67"/>
    </location>
</feature>
<accession>A0A4Q1HE86</accession>
<dbReference type="InterPro" id="IPR042183">
    <property type="entry name" value="MmgE/PrpD_sf_1"/>
</dbReference>
<organism evidence="6 7">
    <name type="scientific">Achromobacter aloeverae</name>
    <dbReference type="NCBI Taxonomy" id="1750518"/>
    <lineage>
        <taxon>Bacteria</taxon>
        <taxon>Pseudomonadati</taxon>
        <taxon>Pseudomonadota</taxon>
        <taxon>Betaproteobacteria</taxon>
        <taxon>Burkholderiales</taxon>
        <taxon>Alcaligenaceae</taxon>
        <taxon>Achromobacter</taxon>
    </lineage>
</organism>
<dbReference type="GO" id="GO:0016829">
    <property type="term" value="F:lyase activity"/>
    <property type="evidence" value="ECO:0007669"/>
    <property type="project" value="InterPro"/>
</dbReference>
<evidence type="ECO:0000313" key="7">
    <source>
        <dbReference type="Proteomes" id="UP000290849"/>
    </source>
</evidence>
<dbReference type="Pfam" id="PF19305">
    <property type="entry name" value="MmgE_PrpD_C"/>
    <property type="match status" value="1"/>
</dbReference>
<name>A0A4Q1HE86_9BURK</name>
<feature type="signal peptide" evidence="3">
    <location>
        <begin position="1"/>
        <end position="39"/>
    </location>
</feature>
<dbReference type="SUPFAM" id="SSF103378">
    <property type="entry name" value="2-methylcitrate dehydratase PrpD"/>
    <property type="match status" value="1"/>
</dbReference>
<dbReference type="InterPro" id="IPR005656">
    <property type="entry name" value="MmgE_PrpD"/>
</dbReference>
<dbReference type="InterPro" id="IPR036148">
    <property type="entry name" value="MmgE/PrpD_sf"/>
</dbReference>